<dbReference type="EMBL" id="BMAO01015492">
    <property type="protein sequence ID" value="GFR02049.1"/>
    <property type="molecule type" value="Genomic_DNA"/>
</dbReference>
<keyword evidence="2" id="KW-1185">Reference proteome</keyword>
<dbReference type="AlphaFoldDB" id="A0A8X6LCH6"/>
<sequence>MGSVTHEIWFKEENERFGCAMGASTRNQKERMKRYVSRGNDTWILFGNIKGRKARVYPGQPSTTVSKRNIHVPESIRVSLEELERSNLPPVSGSWSDCYS</sequence>
<accession>A0A8X6LCH6</accession>
<evidence type="ECO:0000313" key="1">
    <source>
        <dbReference type="EMBL" id="GFR02049.1"/>
    </source>
</evidence>
<gene>
    <name evidence="1" type="ORF">TNCT_588101</name>
</gene>
<evidence type="ECO:0000313" key="2">
    <source>
        <dbReference type="Proteomes" id="UP000887116"/>
    </source>
</evidence>
<protein>
    <submittedName>
        <fullName evidence="1">Uncharacterized protein</fullName>
    </submittedName>
</protein>
<comment type="caution">
    <text evidence="1">The sequence shown here is derived from an EMBL/GenBank/DDBJ whole genome shotgun (WGS) entry which is preliminary data.</text>
</comment>
<proteinExistence type="predicted"/>
<organism evidence="1 2">
    <name type="scientific">Trichonephila clavata</name>
    <name type="common">Joro spider</name>
    <name type="synonym">Nephila clavata</name>
    <dbReference type="NCBI Taxonomy" id="2740835"/>
    <lineage>
        <taxon>Eukaryota</taxon>
        <taxon>Metazoa</taxon>
        <taxon>Ecdysozoa</taxon>
        <taxon>Arthropoda</taxon>
        <taxon>Chelicerata</taxon>
        <taxon>Arachnida</taxon>
        <taxon>Araneae</taxon>
        <taxon>Araneomorphae</taxon>
        <taxon>Entelegynae</taxon>
        <taxon>Araneoidea</taxon>
        <taxon>Nephilidae</taxon>
        <taxon>Trichonephila</taxon>
    </lineage>
</organism>
<reference evidence="1" key="1">
    <citation type="submission" date="2020-07" db="EMBL/GenBank/DDBJ databases">
        <title>Multicomponent nature underlies the extraordinary mechanical properties of spider dragline silk.</title>
        <authorList>
            <person name="Kono N."/>
            <person name="Nakamura H."/>
            <person name="Mori M."/>
            <person name="Yoshida Y."/>
            <person name="Ohtoshi R."/>
            <person name="Malay A.D."/>
            <person name="Moran D.A.P."/>
            <person name="Tomita M."/>
            <person name="Numata K."/>
            <person name="Arakawa K."/>
        </authorList>
    </citation>
    <scope>NUCLEOTIDE SEQUENCE</scope>
</reference>
<dbReference type="Proteomes" id="UP000887116">
    <property type="component" value="Unassembled WGS sequence"/>
</dbReference>
<name>A0A8X6LCH6_TRICU</name>